<dbReference type="SUPFAM" id="SSF52540">
    <property type="entry name" value="P-loop containing nucleoside triphosphate hydrolases"/>
    <property type="match status" value="1"/>
</dbReference>
<proteinExistence type="predicted"/>
<evidence type="ECO:0000256" key="2">
    <source>
        <dbReference type="ARBA" id="ARBA00022741"/>
    </source>
</evidence>
<dbReference type="InterPro" id="IPR027417">
    <property type="entry name" value="P-loop_NTPase"/>
</dbReference>
<organism evidence="5 6">
    <name type="scientific">Lysobacter zhanggongensis</name>
    <dbReference type="NCBI Taxonomy" id="1774951"/>
    <lineage>
        <taxon>Bacteria</taxon>
        <taxon>Pseudomonadati</taxon>
        <taxon>Pseudomonadota</taxon>
        <taxon>Gammaproteobacteria</taxon>
        <taxon>Lysobacterales</taxon>
        <taxon>Lysobacteraceae</taxon>
        <taxon>Lysobacter</taxon>
    </lineage>
</organism>
<dbReference type="Gene3D" id="3.40.50.300">
    <property type="entry name" value="P-loop containing nucleotide triphosphate hydrolases"/>
    <property type="match status" value="2"/>
</dbReference>
<keyword evidence="2" id="KW-0547">Nucleotide-binding</keyword>
<accession>A0ABU7YT55</accession>
<dbReference type="SMART" id="SM00382">
    <property type="entry name" value="AAA"/>
    <property type="match status" value="1"/>
</dbReference>
<dbReference type="GO" id="GO:0005524">
    <property type="term" value="F:ATP binding"/>
    <property type="evidence" value="ECO:0007669"/>
    <property type="project" value="UniProtKB-KW"/>
</dbReference>
<keyword evidence="6" id="KW-1185">Reference proteome</keyword>
<feature type="domain" description="ABC transporter" evidence="4">
    <location>
        <begin position="8"/>
        <end position="297"/>
    </location>
</feature>
<evidence type="ECO:0000256" key="1">
    <source>
        <dbReference type="ARBA" id="ARBA00022448"/>
    </source>
</evidence>
<evidence type="ECO:0000313" key="5">
    <source>
        <dbReference type="EMBL" id="MEG3158758.1"/>
    </source>
</evidence>
<comment type="caution">
    <text evidence="5">The sequence shown here is derived from an EMBL/GenBank/DDBJ whole genome shotgun (WGS) entry which is preliminary data.</text>
</comment>
<dbReference type="EMBL" id="JAXGFO010000133">
    <property type="protein sequence ID" value="MEG3158758.1"/>
    <property type="molecule type" value="Genomic_DNA"/>
</dbReference>
<evidence type="ECO:0000256" key="3">
    <source>
        <dbReference type="ARBA" id="ARBA00022840"/>
    </source>
</evidence>
<reference evidence="5 6" key="1">
    <citation type="journal article" date="2017" name="Curr. Microbiol.">
        <title>Lysobacter zhanggongensis sp. nov. Isolated from a Pit Mud.</title>
        <authorList>
            <person name="Zhang X.F."/>
            <person name="Wang H.H."/>
            <person name="Sun X.Y."/>
            <person name="Pan C.M."/>
        </authorList>
    </citation>
    <scope>NUCLEOTIDE SEQUENCE [LARGE SCALE GENOMIC DNA]</scope>
    <source>
        <strain evidence="5 6">ZGLJ7-1</strain>
    </source>
</reference>
<protein>
    <submittedName>
        <fullName evidence="5">ATP-binding cassette domain-containing protein</fullName>
    </submittedName>
</protein>
<dbReference type="InterPro" id="IPR003593">
    <property type="entry name" value="AAA+_ATPase"/>
</dbReference>
<gene>
    <name evidence="5" type="ORF">SNE33_12955</name>
</gene>
<name>A0ABU7YT55_9GAMM</name>
<dbReference type="Proteomes" id="UP001334501">
    <property type="component" value="Unassembled WGS sequence"/>
</dbReference>
<evidence type="ECO:0000313" key="6">
    <source>
        <dbReference type="Proteomes" id="UP001334501"/>
    </source>
</evidence>
<keyword evidence="3 5" id="KW-0067">ATP-binding</keyword>
<dbReference type="PANTHER" id="PTHR43023">
    <property type="entry name" value="PROTEIN TRIGALACTOSYLDIACYLGLYCEROL 3, CHLOROPLASTIC"/>
    <property type="match status" value="1"/>
</dbReference>
<evidence type="ECO:0000259" key="4">
    <source>
        <dbReference type="PROSITE" id="PS50893"/>
    </source>
</evidence>
<keyword evidence="1" id="KW-0813">Transport</keyword>
<dbReference type="Pfam" id="PF00005">
    <property type="entry name" value="ABC_tran"/>
    <property type="match status" value="1"/>
</dbReference>
<dbReference type="InterPro" id="IPR017871">
    <property type="entry name" value="ABC_transporter-like_CS"/>
</dbReference>
<dbReference type="PANTHER" id="PTHR43023:SF6">
    <property type="entry name" value="INTERMEMBRANE PHOSPHOLIPID TRANSPORT SYSTEM ATP-BINDING PROTEIN MLAF"/>
    <property type="match status" value="1"/>
</dbReference>
<sequence length="321" mass="33908">MSESAPIVRIAGLRLDRGGRTVLRDIDLAVPRGQVVAVLGPSGSGKSTLLAALTGELEPAAGTVEVLGRPVPRNMRALLELRKGIGVLLQGNGLLTDLTAAENVALPLRTHTRLPKPVIDRLVRMKLHARALLELRKGIGVLLQGNGLLTDLTAAENVALPLRTHTRLPKPVIDRLVRMKLHAVGLRAAADAFPRELSGGMARRVALARALALDPPLMIYDEPLTGLDPIASGVVMELVRRLNDSLGLTSIVVTHHVHETLPVADHAIVIANGGIVFSGTPDALQASTDPLVRQFLDGQPDGPIPFDAAPRGATPSPMEAA</sequence>
<dbReference type="PROSITE" id="PS50893">
    <property type="entry name" value="ABC_TRANSPORTER_2"/>
    <property type="match status" value="1"/>
</dbReference>
<dbReference type="PROSITE" id="PS00211">
    <property type="entry name" value="ABC_TRANSPORTER_1"/>
    <property type="match status" value="1"/>
</dbReference>
<dbReference type="InterPro" id="IPR003439">
    <property type="entry name" value="ABC_transporter-like_ATP-bd"/>
</dbReference>
<dbReference type="RefSeq" id="WP_412700604.1">
    <property type="nucleotide sequence ID" value="NZ_JAXGFO010000133.1"/>
</dbReference>